<reference evidence="1 2" key="1">
    <citation type="submission" date="2018-02" db="EMBL/GenBank/DDBJ databases">
        <title>Comparative genomes isolates from brazilian mangrove.</title>
        <authorList>
            <person name="Araujo J.E."/>
            <person name="Taketani R.G."/>
            <person name="Silva M.C.P."/>
            <person name="Loureco M.V."/>
            <person name="Andreote F.D."/>
        </authorList>
    </citation>
    <scope>NUCLEOTIDE SEQUENCE [LARGE SCALE GENOMIC DNA]</scope>
    <source>
        <strain evidence="1 2">HEX-2 MGV</strain>
    </source>
</reference>
<sequence>MKNISFAMTTEQIKTRQKTVTRRDGWLKAKPGDLARPVDKVMGFKQGERPQPLFEDGTLIRFISVRREPLEAITPEDVAAEGFPSMTPAEFVAMYRKHGDKAKDGQVTRLEFEYVEPIECPA</sequence>
<accession>A0A2S8G4K1</accession>
<evidence type="ECO:0000313" key="2">
    <source>
        <dbReference type="Proteomes" id="UP000240009"/>
    </source>
</evidence>
<proteinExistence type="predicted"/>
<evidence type="ECO:0000313" key="1">
    <source>
        <dbReference type="EMBL" id="PQO39368.1"/>
    </source>
</evidence>
<organism evidence="1 2">
    <name type="scientific">Blastopirellula marina</name>
    <dbReference type="NCBI Taxonomy" id="124"/>
    <lineage>
        <taxon>Bacteria</taxon>
        <taxon>Pseudomonadati</taxon>
        <taxon>Planctomycetota</taxon>
        <taxon>Planctomycetia</taxon>
        <taxon>Pirellulales</taxon>
        <taxon>Pirellulaceae</taxon>
        <taxon>Blastopirellula</taxon>
    </lineage>
</organism>
<dbReference type="RefSeq" id="WP_105350794.1">
    <property type="nucleotide sequence ID" value="NZ_PUIA01000016.1"/>
</dbReference>
<dbReference type="OrthoDB" id="285666at2"/>
<gene>
    <name evidence="1" type="ORF">C5Y96_05805</name>
</gene>
<dbReference type="AlphaFoldDB" id="A0A2S8G4K1"/>
<dbReference type="EMBL" id="PUIA01000016">
    <property type="protein sequence ID" value="PQO39368.1"/>
    <property type="molecule type" value="Genomic_DNA"/>
</dbReference>
<comment type="caution">
    <text evidence="1">The sequence shown here is derived from an EMBL/GenBank/DDBJ whole genome shotgun (WGS) entry which is preliminary data.</text>
</comment>
<evidence type="ECO:0008006" key="3">
    <source>
        <dbReference type="Google" id="ProtNLM"/>
    </source>
</evidence>
<name>A0A2S8G4K1_9BACT</name>
<protein>
    <recommendedName>
        <fullName evidence="3">ASCH domain-containing protein</fullName>
    </recommendedName>
</protein>
<dbReference type="Proteomes" id="UP000240009">
    <property type="component" value="Unassembled WGS sequence"/>
</dbReference>